<evidence type="ECO:0000256" key="1">
    <source>
        <dbReference type="ARBA" id="ARBA00009410"/>
    </source>
</evidence>
<dbReference type="Gene3D" id="3.50.50.60">
    <property type="entry name" value="FAD/NAD(P)-binding domain"/>
    <property type="match status" value="2"/>
</dbReference>
<dbReference type="Pfam" id="PF01266">
    <property type="entry name" value="DAO"/>
    <property type="match status" value="1"/>
</dbReference>
<dbReference type="RefSeq" id="WP_067431860.1">
    <property type="nucleotide sequence ID" value="NZ_JACSXD010000001.1"/>
</dbReference>
<dbReference type="Gene3D" id="3.30.9.10">
    <property type="entry name" value="D-Amino Acid Oxidase, subunit A, domain 2"/>
    <property type="match status" value="2"/>
</dbReference>
<dbReference type="EMBL" id="LN907827">
    <property type="protein sequence ID" value="CUU24533.1"/>
    <property type="molecule type" value="Genomic_DNA"/>
</dbReference>
<dbReference type="InterPro" id="IPR006076">
    <property type="entry name" value="FAD-dep_OxRdtase"/>
</dbReference>
<evidence type="ECO:0000256" key="2">
    <source>
        <dbReference type="ARBA" id="ARBA00023002"/>
    </source>
</evidence>
<evidence type="ECO:0000313" key="5">
    <source>
        <dbReference type="Proteomes" id="UP000059419"/>
    </source>
</evidence>
<reference evidence="5" key="1">
    <citation type="submission" date="2015-11" db="EMBL/GenBank/DDBJ databases">
        <authorList>
            <person name="Blom J."/>
        </authorList>
    </citation>
    <scope>NUCLEOTIDE SEQUENCE [LARGE SCALE GENOMIC DNA]</scope>
</reference>
<dbReference type="GO" id="GO:0055130">
    <property type="term" value="P:D-alanine catabolic process"/>
    <property type="evidence" value="ECO:0007669"/>
    <property type="project" value="TreeGrafter"/>
</dbReference>
<dbReference type="OrthoDB" id="9815989at2"/>
<dbReference type="PANTHER" id="PTHR13847:SF280">
    <property type="entry name" value="D-AMINO ACID DEHYDROGENASE"/>
    <property type="match status" value="1"/>
</dbReference>
<comment type="similarity">
    <text evidence="1">Belongs to the DadA oxidoreductase family.</text>
</comment>
<organism evidence="4 5">
    <name type="scientific">Duffyella gerundensis</name>
    <dbReference type="NCBI Taxonomy" id="1619313"/>
    <lineage>
        <taxon>Bacteria</taxon>
        <taxon>Pseudomonadati</taxon>
        <taxon>Pseudomonadota</taxon>
        <taxon>Gammaproteobacteria</taxon>
        <taxon>Enterobacterales</taxon>
        <taxon>Erwiniaceae</taxon>
        <taxon>Duffyella</taxon>
    </lineage>
</organism>
<protein>
    <submittedName>
        <fullName evidence="4">D-amino acid oxidase</fullName>
        <ecNumber evidence="4">1.4.99.6</ecNumber>
    </submittedName>
</protein>
<keyword evidence="5" id="KW-1185">Reference proteome</keyword>
<dbReference type="PATRIC" id="fig|1619313.3.peg.2392"/>
<evidence type="ECO:0000313" key="4">
    <source>
        <dbReference type="EMBL" id="CUU24533.1"/>
    </source>
</evidence>
<dbReference type="GO" id="GO:0005886">
    <property type="term" value="C:plasma membrane"/>
    <property type="evidence" value="ECO:0007669"/>
    <property type="project" value="TreeGrafter"/>
</dbReference>
<dbReference type="STRING" id="1619313.EM595_2300"/>
<accession>A0A0U5L645</accession>
<dbReference type="Proteomes" id="UP000059419">
    <property type="component" value="Chromosome 1"/>
</dbReference>
<dbReference type="GO" id="GO:0005737">
    <property type="term" value="C:cytoplasm"/>
    <property type="evidence" value="ECO:0007669"/>
    <property type="project" value="TreeGrafter"/>
</dbReference>
<name>A0A0U5L645_9GAMM</name>
<keyword evidence="2 4" id="KW-0560">Oxidoreductase</keyword>
<sequence>MPALMRYVQDNAHLPDSADVVIIGAGIAGAAAAYELARRGVRVVLLEKGLVSGEQSSRNWGWCRQQNRDERELPLSMYALRRWGELEAETGETLGFRRSGLVYATCNPQEIATWERWNQMAKGYGMHSEILNAQQAKAMTPGSRTAWRGGLSSPTDGHAEPALAAAGLVIAAQRLGAQLFQQCAVRGLDITAGRVSGVWTERGRIKTSSVLLAAGAWSSLFCRRHGIDLPLGNVIGTAFRTAPIAQAIAAPLYTPDFACRPQRDGSYTVSVSGKGRLEPGIQSLRYARQFYPTFKKRRNNLHISLGLRPFLHGPEAWVNWQFDRPSPFEKCRILDPAADRQIVEQGLAAMRNEYPALAGLQLAQAWGGMIDSTPDAIPVISAVPALPGLLISAGFSGHGFGIGPGAGRLAADLIMNADPIVDPAPYRYSRLVDGTGLDQPGMM</sequence>
<dbReference type="AlphaFoldDB" id="A0A0U5L645"/>
<dbReference type="SUPFAM" id="SSF51905">
    <property type="entry name" value="FAD/NAD(P)-binding domain"/>
    <property type="match status" value="1"/>
</dbReference>
<dbReference type="EC" id="1.4.99.6" evidence="4"/>
<dbReference type="PANTHER" id="PTHR13847">
    <property type="entry name" value="SARCOSINE DEHYDROGENASE-RELATED"/>
    <property type="match status" value="1"/>
</dbReference>
<gene>
    <name evidence="4" type="ORF">EM595_2300</name>
</gene>
<proteinExistence type="inferred from homology"/>
<feature type="domain" description="FAD dependent oxidoreductase" evidence="3">
    <location>
        <begin position="19"/>
        <end position="413"/>
    </location>
</feature>
<dbReference type="KEGG" id="ege:EM595_2300"/>
<dbReference type="InterPro" id="IPR036188">
    <property type="entry name" value="FAD/NAD-bd_sf"/>
</dbReference>
<dbReference type="GO" id="GO:0008718">
    <property type="term" value="F:D-amino-acid dehydrogenase activity"/>
    <property type="evidence" value="ECO:0007669"/>
    <property type="project" value="TreeGrafter"/>
</dbReference>
<evidence type="ECO:0000259" key="3">
    <source>
        <dbReference type="Pfam" id="PF01266"/>
    </source>
</evidence>